<evidence type="ECO:0000313" key="2">
    <source>
        <dbReference type="EMBL" id="QTE52479.1"/>
    </source>
</evidence>
<dbReference type="EMBL" id="CP071880">
    <property type="protein sequence ID" value="QTE52479.1"/>
    <property type="molecule type" value="Genomic_DNA"/>
</dbReference>
<evidence type="ECO:0000313" key="3">
    <source>
        <dbReference type="Proteomes" id="UP000250557"/>
    </source>
</evidence>
<proteinExistence type="predicted"/>
<sequence length="149" mass="17036">MIPYDSILQLVNGKVYSLHHIWSSFHIHQPDYEAIRFYGVSPADRQVIVVQTDGQNVIYKDLPETPIDELDTGKDIETNLGRIIGGNFEKETCDAYITEVPLEDVLDAFCQMQDYIATSSGLWATDRPDLFKGKPNAEFLFHLQFKQKP</sequence>
<name>A0AAE6JGI7_9SPHI</name>
<protein>
    <submittedName>
        <fullName evidence="1">Uncharacterized protein</fullName>
    </submittedName>
</protein>
<dbReference type="AlphaFoldDB" id="A0AAE6JGI7"/>
<evidence type="ECO:0000313" key="4">
    <source>
        <dbReference type="Proteomes" id="UP000663940"/>
    </source>
</evidence>
<evidence type="ECO:0000313" key="1">
    <source>
        <dbReference type="EMBL" id="QEM05003.1"/>
    </source>
</evidence>
<accession>A0AAE6JGI7</accession>
<keyword evidence="4" id="KW-1185">Reference proteome</keyword>
<dbReference type="Proteomes" id="UP000663940">
    <property type="component" value="Chromosome"/>
</dbReference>
<reference evidence="1 3" key="1">
    <citation type="submission" date="2019-08" db="EMBL/GenBank/DDBJ databases">
        <title>Comparative genome analysis confer to the adaptation heavy metal polluted environment.</title>
        <authorList>
            <person name="Li Y."/>
        </authorList>
    </citation>
    <scope>NUCLEOTIDE SEQUENCE [LARGE SCALE GENOMIC DNA]</scope>
    <source>
        <strain evidence="1 3">P2</strain>
    </source>
</reference>
<reference evidence="2 4" key="2">
    <citation type="submission" date="2021-03" db="EMBL/GenBank/DDBJ databases">
        <title>Mucilaginibacter strains isolated from gold and copper mining confer multi heavy-metal resistance.</title>
        <authorList>
            <person name="Li Y."/>
        </authorList>
    </citation>
    <scope>NUCLEOTIDE SEQUENCE [LARGE SCALE GENOMIC DNA]</scope>
    <source>
        <strain evidence="2 4">P2-4</strain>
    </source>
</reference>
<dbReference type="Proteomes" id="UP000250557">
    <property type="component" value="Chromosome"/>
</dbReference>
<organism evidence="1 3">
    <name type="scientific">Mucilaginibacter rubeus</name>
    <dbReference type="NCBI Taxonomy" id="2027860"/>
    <lineage>
        <taxon>Bacteria</taxon>
        <taxon>Pseudomonadati</taxon>
        <taxon>Bacteroidota</taxon>
        <taxon>Sphingobacteriia</taxon>
        <taxon>Sphingobacteriales</taxon>
        <taxon>Sphingobacteriaceae</taxon>
        <taxon>Mucilaginibacter</taxon>
    </lineage>
</organism>
<dbReference type="RefSeq" id="WP_112654554.1">
    <property type="nucleotide sequence ID" value="NZ_CP043451.1"/>
</dbReference>
<dbReference type="EMBL" id="CP043451">
    <property type="protein sequence ID" value="QEM05003.1"/>
    <property type="molecule type" value="Genomic_DNA"/>
</dbReference>
<gene>
    <name evidence="1" type="ORF">DIU31_016315</name>
    <name evidence="2" type="ORF">J3L21_11175</name>
</gene>